<dbReference type="PANTHER" id="PTHR11557">
    <property type="entry name" value="PORPHOBILINOGEN DEAMINASE"/>
    <property type="match status" value="1"/>
</dbReference>
<evidence type="ECO:0000256" key="5">
    <source>
        <dbReference type="NCBIfam" id="TIGR00212"/>
    </source>
</evidence>
<dbReference type="EMBL" id="LHXV01000003">
    <property type="protein sequence ID" value="KXB01737.1"/>
    <property type="molecule type" value="Genomic_DNA"/>
</dbReference>
<dbReference type="Gene3D" id="3.30.160.40">
    <property type="entry name" value="Porphobilinogen deaminase, C-terminal domain"/>
    <property type="match status" value="1"/>
</dbReference>
<feature type="region of interest" description="Disordered" evidence="6">
    <location>
        <begin position="259"/>
        <end position="283"/>
    </location>
</feature>
<keyword evidence="10" id="KW-1185">Reference proteome</keyword>
<dbReference type="Pfam" id="PF01379">
    <property type="entry name" value="Porphobil_deam"/>
    <property type="match status" value="1"/>
</dbReference>
<evidence type="ECO:0000259" key="8">
    <source>
        <dbReference type="Pfam" id="PF03900"/>
    </source>
</evidence>
<reference evidence="9 10" key="1">
    <citation type="journal article" date="2016" name="Sci. Rep.">
        <title>Metabolic traits of an uncultured archaeal lineage -MSBL1- from brine pools of the Red Sea.</title>
        <authorList>
            <person name="Mwirichia R."/>
            <person name="Alam I."/>
            <person name="Rashid M."/>
            <person name="Vinu M."/>
            <person name="Ba-Alawi W."/>
            <person name="Anthony Kamau A."/>
            <person name="Kamanda Ngugi D."/>
            <person name="Goker M."/>
            <person name="Klenk H.P."/>
            <person name="Bajic V."/>
            <person name="Stingl U."/>
        </authorList>
    </citation>
    <scope>NUCLEOTIDE SEQUENCE [LARGE SCALE GENOMIC DNA]</scope>
    <source>
        <strain evidence="9">SCGC-AAA259O05</strain>
    </source>
</reference>
<dbReference type="AlphaFoldDB" id="A0A133V5P1"/>
<dbReference type="Proteomes" id="UP000070344">
    <property type="component" value="Unassembled WGS sequence"/>
</dbReference>
<keyword evidence="4" id="KW-0627">Porphyrin biosynthesis</keyword>
<dbReference type="InterPro" id="IPR000860">
    <property type="entry name" value="HemC"/>
</dbReference>
<dbReference type="PIRSF" id="PIRSF001438">
    <property type="entry name" value="4pyrrol_synth_OHMeBilane_synth"/>
    <property type="match status" value="1"/>
</dbReference>
<dbReference type="InterPro" id="IPR036803">
    <property type="entry name" value="Porphobilinogen_deaminase_C_sf"/>
</dbReference>
<dbReference type="NCBIfam" id="TIGR00212">
    <property type="entry name" value="hemC"/>
    <property type="match status" value="1"/>
</dbReference>
<dbReference type="Pfam" id="PF03900">
    <property type="entry name" value="Porphobil_deamC"/>
    <property type="match status" value="1"/>
</dbReference>
<name>A0A133V5P1_9EURY</name>
<dbReference type="GO" id="GO:0005737">
    <property type="term" value="C:cytoplasm"/>
    <property type="evidence" value="ECO:0007669"/>
    <property type="project" value="UniProtKB-UniRule"/>
</dbReference>
<dbReference type="SUPFAM" id="SSF53850">
    <property type="entry name" value="Periplasmic binding protein-like II"/>
    <property type="match status" value="1"/>
</dbReference>
<evidence type="ECO:0000259" key="7">
    <source>
        <dbReference type="Pfam" id="PF01379"/>
    </source>
</evidence>
<dbReference type="SUPFAM" id="SSF54782">
    <property type="entry name" value="Porphobilinogen deaminase (hydroxymethylbilane synthase), C-terminal domain"/>
    <property type="match status" value="1"/>
</dbReference>
<dbReference type="InterPro" id="IPR022417">
    <property type="entry name" value="Porphobilin_deaminase_N"/>
</dbReference>
<comment type="cofactor">
    <cofactor evidence="1">
        <name>dipyrromethane</name>
        <dbReference type="ChEBI" id="CHEBI:60342"/>
    </cofactor>
</comment>
<evidence type="ECO:0000256" key="6">
    <source>
        <dbReference type="SAM" id="MobiDB-lite"/>
    </source>
</evidence>
<accession>A0A133V5P1</accession>
<evidence type="ECO:0000256" key="4">
    <source>
        <dbReference type="ARBA" id="ARBA00023244"/>
    </source>
</evidence>
<dbReference type="FunFam" id="3.40.190.10:FF:000005">
    <property type="entry name" value="Porphobilinogen deaminase"/>
    <property type="match status" value="1"/>
</dbReference>
<protein>
    <recommendedName>
        <fullName evidence="5">Hydroxymethylbilane synthase</fullName>
        <ecNumber evidence="5">2.5.1.61</ecNumber>
    </recommendedName>
</protein>
<evidence type="ECO:0000313" key="9">
    <source>
        <dbReference type="EMBL" id="KXB01737.1"/>
    </source>
</evidence>
<dbReference type="PRINTS" id="PR00151">
    <property type="entry name" value="PORPHBDMNASE"/>
</dbReference>
<comment type="similarity">
    <text evidence="2">Belongs to the HMBS family.</text>
</comment>
<dbReference type="GO" id="GO:0004418">
    <property type="term" value="F:hydroxymethylbilane synthase activity"/>
    <property type="evidence" value="ECO:0007669"/>
    <property type="project" value="UniProtKB-UniRule"/>
</dbReference>
<organism evidence="9 10">
    <name type="scientific">candidate division MSBL1 archaeon SCGC-AAA259O05</name>
    <dbReference type="NCBI Taxonomy" id="1698271"/>
    <lineage>
        <taxon>Archaea</taxon>
        <taxon>Methanobacteriati</taxon>
        <taxon>Methanobacteriota</taxon>
        <taxon>candidate division MSBL1</taxon>
    </lineage>
</organism>
<gene>
    <name evidence="9" type="ORF">AKJ41_00470</name>
</gene>
<proteinExistence type="inferred from homology"/>
<feature type="domain" description="Porphobilinogen deaminase C-terminal" evidence="8">
    <location>
        <begin position="219"/>
        <end position="282"/>
    </location>
</feature>
<dbReference type="PANTHER" id="PTHR11557:SF0">
    <property type="entry name" value="PORPHOBILINOGEN DEAMINASE"/>
    <property type="match status" value="1"/>
</dbReference>
<evidence type="ECO:0000256" key="1">
    <source>
        <dbReference type="ARBA" id="ARBA00001916"/>
    </source>
</evidence>
<evidence type="ECO:0000256" key="3">
    <source>
        <dbReference type="ARBA" id="ARBA00022679"/>
    </source>
</evidence>
<dbReference type="Gene3D" id="3.40.190.10">
    <property type="entry name" value="Periplasmic binding protein-like II"/>
    <property type="match status" value="2"/>
</dbReference>
<dbReference type="PATRIC" id="fig|1698271.3.peg.614"/>
<feature type="compositionally biased region" description="Basic and acidic residues" evidence="6">
    <location>
        <begin position="269"/>
        <end position="283"/>
    </location>
</feature>
<evidence type="ECO:0000256" key="2">
    <source>
        <dbReference type="ARBA" id="ARBA00005638"/>
    </source>
</evidence>
<sequence length="283" mass="30839">MKVKIGTRGSKLARLQARKVAEKLRKSDRGLEAEMVVIETSGDRGKRKGTGVFVREINRAVHKREVDIGVHSLKDLPTELPEDVVLASFPERLTPNDVLVSSDGKSFRELSPGAVIGTGSPRRRSEISHLRSDLEFKGIRGNVDTRIKKVEGGGEYDALVTSMAALERLGFRERADYEFSFREVVPAAGQGTLGVVARKNDEAMDLLSSIDDESISRASICERAFLRELGLGCKSGAGAIAEAGKELIEITSVLHDEGSRKTVKLSGSEPEKLGKEAARRLKD</sequence>
<feature type="domain" description="Porphobilinogen deaminase N-terminal" evidence="7">
    <location>
        <begin position="3"/>
        <end position="204"/>
    </location>
</feature>
<evidence type="ECO:0000313" key="10">
    <source>
        <dbReference type="Proteomes" id="UP000070344"/>
    </source>
</evidence>
<dbReference type="EC" id="2.5.1.61" evidence="5"/>
<keyword evidence="3" id="KW-0808">Transferase</keyword>
<dbReference type="InterPro" id="IPR022418">
    <property type="entry name" value="Porphobilinogen_deaminase_C"/>
</dbReference>
<comment type="caution">
    <text evidence="9">The sequence shown here is derived from an EMBL/GenBank/DDBJ whole genome shotgun (WGS) entry which is preliminary data.</text>
</comment>
<dbReference type="GO" id="GO:0006783">
    <property type="term" value="P:heme biosynthetic process"/>
    <property type="evidence" value="ECO:0007669"/>
    <property type="project" value="TreeGrafter"/>
</dbReference>